<dbReference type="EnsemblProtists" id="EOD28447">
    <property type="protein sequence ID" value="EOD28447"/>
    <property type="gene ID" value="EMIHUDRAFT_353426"/>
</dbReference>
<dbReference type="HOGENOM" id="CLU_1306874_0_0_1"/>
<dbReference type="PaxDb" id="2903-EOD28447"/>
<proteinExistence type="predicted"/>
<accession>A0A0D3JY62</accession>
<reference evidence="2" key="1">
    <citation type="journal article" date="2013" name="Nature">
        <title>Pan genome of the phytoplankton Emiliania underpins its global distribution.</title>
        <authorList>
            <person name="Read B.A."/>
            <person name="Kegel J."/>
            <person name="Klute M.J."/>
            <person name="Kuo A."/>
            <person name="Lefebvre S.C."/>
            <person name="Maumus F."/>
            <person name="Mayer C."/>
            <person name="Miller J."/>
            <person name="Monier A."/>
            <person name="Salamov A."/>
            <person name="Young J."/>
            <person name="Aguilar M."/>
            <person name="Claverie J.M."/>
            <person name="Frickenhaus S."/>
            <person name="Gonzalez K."/>
            <person name="Herman E.K."/>
            <person name="Lin Y.C."/>
            <person name="Napier J."/>
            <person name="Ogata H."/>
            <person name="Sarno A.F."/>
            <person name="Shmutz J."/>
            <person name="Schroeder D."/>
            <person name="de Vargas C."/>
            <person name="Verret F."/>
            <person name="von Dassow P."/>
            <person name="Valentin K."/>
            <person name="Van de Peer Y."/>
            <person name="Wheeler G."/>
            <person name="Dacks J.B."/>
            <person name="Delwiche C.F."/>
            <person name="Dyhrman S.T."/>
            <person name="Glockner G."/>
            <person name="John U."/>
            <person name="Richards T."/>
            <person name="Worden A.Z."/>
            <person name="Zhang X."/>
            <person name="Grigoriev I.V."/>
            <person name="Allen A.E."/>
            <person name="Bidle K."/>
            <person name="Borodovsky M."/>
            <person name="Bowler C."/>
            <person name="Brownlee C."/>
            <person name="Cock J.M."/>
            <person name="Elias M."/>
            <person name="Gladyshev V.N."/>
            <person name="Groth M."/>
            <person name="Guda C."/>
            <person name="Hadaegh A."/>
            <person name="Iglesias-Rodriguez M.D."/>
            <person name="Jenkins J."/>
            <person name="Jones B.M."/>
            <person name="Lawson T."/>
            <person name="Leese F."/>
            <person name="Lindquist E."/>
            <person name="Lobanov A."/>
            <person name="Lomsadze A."/>
            <person name="Malik S.B."/>
            <person name="Marsh M.E."/>
            <person name="Mackinder L."/>
            <person name="Mock T."/>
            <person name="Mueller-Roeber B."/>
            <person name="Pagarete A."/>
            <person name="Parker M."/>
            <person name="Probert I."/>
            <person name="Quesneville H."/>
            <person name="Raines C."/>
            <person name="Rensing S.A."/>
            <person name="Riano-Pachon D.M."/>
            <person name="Richier S."/>
            <person name="Rokitta S."/>
            <person name="Shiraiwa Y."/>
            <person name="Soanes D.M."/>
            <person name="van der Giezen M."/>
            <person name="Wahlund T.M."/>
            <person name="Williams B."/>
            <person name="Wilson W."/>
            <person name="Wolfe G."/>
            <person name="Wurch L.L."/>
        </authorList>
    </citation>
    <scope>NUCLEOTIDE SEQUENCE</scope>
</reference>
<name>A0A0D3JY62_EMIH1</name>
<dbReference type="GeneID" id="17273993"/>
<dbReference type="Proteomes" id="UP000013827">
    <property type="component" value="Unassembled WGS sequence"/>
</dbReference>
<dbReference type="RefSeq" id="XP_005780876.1">
    <property type="nucleotide sequence ID" value="XM_005780819.1"/>
</dbReference>
<dbReference type="AlphaFoldDB" id="A0A0D3JY62"/>
<protein>
    <submittedName>
        <fullName evidence="1">Uncharacterized protein</fullName>
    </submittedName>
</protein>
<sequence>MLKDLVRAEVTSHRGDLERKQRGNGAYTLRPLSTMSQVQVDHVFECQAMGDVLFRAEGMRGVLRAVDWQSKRRLSSQPVVVQSGLSHACLVHNSPDFLVVTSGLSNRKKQGAFQRALRMLERGEELERGIEAELAHNFSNPGLESPFEPAHARLMAREVTRRLRDLEEPLIARLADVPRGLAQGSGQGRRYEELADEVRVLYDQFAITQRI</sequence>
<evidence type="ECO:0000313" key="1">
    <source>
        <dbReference type="EnsemblProtists" id="EOD28447"/>
    </source>
</evidence>
<evidence type="ECO:0000313" key="2">
    <source>
        <dbReference type="Proteomes" id="UP000013827"/>
    </source>
</evidence>
<reference evidence="1" key="2">
    <citation type="submission" date="2024-10" db="UniProtKB">
        <authorList>
            <consortium name="EnsemblProtists"/>
        </authorList>
    </citation>
    <scope>IDENTIFICATION</scope>
</reference>
<keyword evidence="2" id="KW-1185">Reference proteome</keyword>
<dbReference type="KEGG" id="ehx:EMIHUDRAFT_353426"/>
<organism evidence="1 2">
    <name type="scientific">Emiliania huxleyi (strain CCMP1516)</name>
    <dbReference type="NCBI Taxonomy" id="280463"/>
    <lineage>
        <taxon>Eukaryota</taxon>
        <taxon>Haptista</taxon>
        <taxon>Haptophyta</taxon>
        <taxon>Prymnesiophyceae</taxon>
        <taxon>Isochrysidales</taxon>
        <taxon>Noelaerhabdaceae</taxon>
        <taxon>Emiliania</taxon>
    </lineage>
</organism>